<dbReference type="SUPFAM" id="SSF54427">
    <property type="entry name" value="NTF2-like"/>
    <property type="match status" value="1"/>
</dbReference>
<sequence>MVMDGTPSPSPQCVGQEFVRQYYTLLNEAPEYVHRFYSHDSSFIHGGSSNDVPVVGQSEIHKKIMSLRFNDCHAKIRYVDSQSTVSTGVVVQVTGELSNNQQPMRRFMQTFVLAPQDRNKYYVHNDIFRYQDEVFSEEEEDENQVEPNTAVDSHSMEQQREESPDKSVMEVAQQVNNVNLYQQQHQVDAPVEHHQFNGRHDSSPPAVDTEVTATELALSNGHGEEPRDTAISASPRPASPVNPTQQASSYSSPEPETGNTSAADGDQGIQLHKADAEAAMAGDKPKSWANILNPSTGQVSSDASPPSSNSPDKPVIQSNPRSQAIRNTRLGNNAVADCKGLDMMYFDDSYRKYDRTKYPDSQQVFVGNLPSSIVESELTEFFNEHGKVLQVRVNRNSTTKLPFGFVVFDHESSAQKVLAYKSMDYYGQRLNIEEKKPRNDNRTHSNSRNGGGRRDGGRHTRGGGMNRRGGLSHDDWERNEHGRYNNLNKSNPHRY</sequence>
<dbReference type="CDD" id="cd00780">
    <property type="entry name" value="NTF2"/>
    <property type="match status" value="1"/>
</dbReference>
<keyword evidence="8" id="KW-1185">Reference proteome</keyword>
<dbReference type="InterPro" id="IPR035979">
    <property type="entry name" value="RBD_domain_sf"/>
</dbReference>
<feature type="domain" description="RRM" evidence="5">
    <location>
        <begin position="362"/>
        <end position="437"/>
    </location>
</feature>
<keyword evidence="2 3" id="KW-0694">RNA-binding</keyword>
<dbReference type="OrthoDB" id="339151at2759"/>
<evidence type="ECO:0000256" key="3">
    <source>
        <dbReference type="PROSITE-ProRule" id="PRU00176"/>
    </source>
</evidence>
<dbReference type="InterPro" id="IPR000504">
    <property type="entry name" value="RRM_dom"/>
</dbReference>
<name>A0A7J7IYK9_BUGNE</name>
<dbReference type="InterPro" id="IPR012677">
    <property type="entry name" value="Nucleotide-bd_a/b_plait_sf"/>
</dbReference>
<organism evidence="7 8">
    <name type="scientific">Bugula neritina</name>
    <name type="common">Brown bryozoan</name>
    <name type="synonym">Sertularia neritina</name>
    <dbReference type="NCBI Taxonomy" id="10212"/>
    <lineage>
        <taxon>Eukaryota</taxon>
        <taxon>Metazoa</taxon>
        <taxon>Spiralia</taxon>
        <taxon>Lophotrochozoa</taxon>
        <taxon>Bryozoa</taxon>
        <taxon>Gymnolaemata</taxon>
        <taxon>Cheilostomatida</taxon>
        <taxon>Flustrina</taxon>
        <taxon>Buguloidea</taxon>
        <taxon>Bugulidae</taxon>
        <taxon>Bugula</taxon>
    </lineage>
</organism>
<dbReference type="Pfam" id="PF00076">
    <property type="entry name" value="RRM_1"/>
    <property type="match status" value="1"/>
</dbReference>
<reference evidence="7" key="1">
    <citation type="submission" date="2020-06" db="EMBL/GenBank/DDBJ databases">
        <title>Draft genome of Bugula neritina, a colonial animal packing powerful symbionts and potential medicines.</title>
        <authorList>
            <person name="Rayko M."/>
        </authorList>
    </citation>
    <scope>NUCLEOTIDE SEQUENCE [LARGE SCALE GENOMIC DNA]</scope>
    <source>
        <strain evidence="7">Kwan_BN1</strain>
    </source>
</reference>
<evidence type="ECO:0000313" key="8">
    <source>
        <dbReference type="Proteomes" id="UP000593567"/>
    </source>
</evidence>
<dbReference type="AlphaFoldDB" id="A0A7J7IYK9"/>
<comment type="caution">
    <text evidence="7">The sequence shown here is derived from an EMBL/GenBank/DDBJ whole genome shotgun (WGS) entry which is preliminary data.</text>
</comment>
<dbReference type="InterPro" id="IPR018222">
    <property type="entry name" value="Nuclear_transport_factor_2_euk"/>
</dbReference>
<feature type="compositionally biased region" description="Polar residues" evidence="4">
    <location>
        <begin position="290"/>
        <end position="299"/>
    </location>
</feature>
<feature type="compositionally biased region" description="Basic and acidic residues" evidence="4">
    <location>
        <begin position="431"/>
        <end position="443"/>
    </location>
</feature>
<dbReference type="PANTHER" id="PTHR10693">
    <property type="entry name" value="RAS GTPASE-ACTIVATING PROTEIN-BINDING PROTEIN"/>
    <property type="match status" value="1"/>
</dbReference>
<dbReference type="PANTHER" id="PTHR10693:SF20">
    <property type="entry name" value="AT27578P"/>
    <property type="match status" value="1"/>
</dbReference>
<dbReference type="InterPro" id="IPR002075">
    <property type="entry name" value="NTF2_dom"/>
</dbReference>
<feature type="domain" description="NTF2" evidence="6">
    <location>
        <begin position="14"/>
        <end position="130"/>
    </location>
</feature>
<dbReference type="GO" id="GO:1990904">
    <property type="term" value="C:ribonucleoprotein complex"/>
    <property type="evidence" value="ECO:0007669"/>
    <property type="project" value="TreeGrafter"/>
</dbReference>
<dbReference type="InterPro" id="IPR032710">
    <property type="entry name" value="NTF2-like_dom_sf"/>
</dbReference>
<evidence type="ECO:0000259" key="6">
    <source>
        <dbReference type="PROSITE" id="PS50177"/>
    </source>
</evidence>
<feature type="compositionally biased region" description="Polar residues" evidence="4">
    <location>
        <begin position="316"/>
        <end position="325"/>
    </location>
</feature>
<accession>A0A7J7IYK9</accession>
<dbReference type="FunFam" id="3.10.450.50:FF:000015">
    <property type="entry name" value="Ras GTPase-activating protein-binding protein 2"/>
    <property type="match status" value="1"/>
</dbReference>
<dbReference type="SUPFAM" id="SSF54928">
    <property type="entry name" value="RNA-binding domain, RBD"/>
    <property type="match status" value="1"/>
</dbReference>
<dbReference type="Gene3D" id="3.30.70.330">
    <property type="match status" value="1"/>
</dbReference>
<gene>
    <name evidence="7" type="ORF">EB796_023032</name>
</gene>
<dbReference type="PROSITE" id="PS50177">
    <property type="entry name" value="NTF2_DOMAIN"/>
    <property type="match status" value="1"/>
</dbReference>
<feature type="compositionally biased region" description="Basic and acidic residues" evidence="4">
    <location>
        <begin position="154"/>
        <end position="168"/>
    </location>
</feature>
<evidence type="ECO:0000256" key="2">
    <source>
        <dbReference type="ARBA" id="ARBA00022884"/>
    </source>
</evidence>
<feature type="compositionally biased region" description="Polar residues" evidence="4">
    <location>
        <begin position="241"/>
        <end position="262"/>
    </location>
</feature>
<feature type="region of interest" description="Disordered" evidence="4">
    <location>
        <begin position="431"/>
        <end position="495"/>
    </location>
</feature>
<dbReference type="Proteomes" id="UP000593567">
    <property type="component" value="Unassembled WGS sequence"/>
</dbReference>
<feature type="region of interest" description="Disordered" evidence="4">
    <location>
        <begin position="218"/>
        <end position="325"/>
    </location>
</feature>
<feature type="region of interest" description="Disordered" evidence="4">
    <location>
        <begin position="135"/>
        <end position="168"/>
    </location>
</feature>
<feature type="compositionally biased region" description="Polar residues" evidence="4">
    <location>
        <begin position="485"/>
        <end position="495"/>
    </location>
</feature>
<dbReference type="SMART" id="SM00360">
    <property type="entry name" value="RRM"/>
    <property type="match status" value="1"/>
</dbReference>
<feature type="compositionally biased region" description="Low complexity" evidence="4">
    <location>
        <begin position="300"/>
        <end position="314"/>
    </location>
</feature>
<dbReference type="Gene3D" id="3.10.450.50">
    <property type="match status" value="1"/>
</dbReference>
<evidence type="ECO:0000259" key="5">
    <source>
        <dbReference type="PROSITE" id="PS50102"/>
    </source>
</evidence>
<dbReference type="GO" id="GO:0005829">
    <property type="term" value="C:cytosol"/>
    <property type="evidence" value="ECO:0007669"/>
    <property type="project" value="TreeGrafter"/>
</dbReference>
<evidence type="ECO:0000313" key="7">
    <source>
        <dbReference type="EMBL" id="KAF6018636.1"/>
    </source>
</evidence>
<feature type="compositionally biased region" description="Basic and acidic residues" evidence="4">
    <location>
        <begin position="471"/>
        <end position="483"/>
    </location>
</feature>
<dbReference type="InterPro" id="IPR039539">
    <property type="entry name" value="Ras_GTPase_bind_prot"/>
</dbReference>
<comment type="subcellular location">
    <subcellularLocation>
        <location evidence="1">Cytoplasm</location>
        <location evidence="1">Stress granule</location>
    </subcellularLocation>
</comment>
<proteinExistence type="predicted"/>
<dbReference type="GO" id="GO:0003729">
    <property type="term" value="F:mRNA binding"/>
    <property type="evidence" value="ECO:0007669"/>
    <property type="project" value="TreeGrafter"/>
</dbReference>
<dbReference type="GO" id="GO:0010494">
    <property type="term" value="C:cytoplasmic stress granule"/>
    <property type="evidence" value="ECO:0007669"/>
    <property type="project" value="UniProtKB-SubCell"/>
</dbReference>
<dbReference type="EMBL" id="VXIV02003287">
    <property type="protein sequence ID" value="KAF6018636.1"/>
    <property type="molecule type" value="Genomic_DNA"/>
</dbReference>
<feature type="compositionally biased region" description="Acidic residues" evidence="4">
    <location>
        <begin position="135"/>
        <end position="144"/>
    </location>
</feature>
<protein>
    <submittedName>
        <fullName evidence="7">G3BP2</fullName>
    </submittedName>
</protein>
<dbReference type="PROSITE" id="PS50102">
    <property type="entry name" value="RRM"/>
    <property type="match status" value="1"/>
</dbReference>
<evidence type="ECO:0000256" key="4">
    <source>
        <dbReference type="SAM" id="MobiDB-lite"/>
    </source>
</evidence>
<dbReference type="Pfam" id="PF02136">
    <property type="entry name" value="NTF2"/>
    <property type="match status" value="1"/>
</dbReference>
<evidence type="ECO:0000256" key="1">
    <source>
        <dbReference type="ARBA" id="ARBA00004210"/>
    </source>
</evidence>